<feature type="domain" description="Glycosyltransferase 2-like" evidence="7">
    <location>
        <begin position="4"/>
        <end position="131"/>
    </location>
</feature>
<sequence>MIGIVVPVHNEEALLGRCLETLQRAARHPGLEGEPVLIVTVLDACSDRSAAIAKAHGVTVLEVDARNVGKARALGAALMIERGARWISCTDADSRVADDWLVAQLALRTDVVCGTVRIADWSDFPERVRVRYESAYQQCDGHRHIHGANLGISTAAYLQSGGFQPLTAHEDVELVRELERGGASIAWSSAPQVFTSTRLDCRASGGFGDYLKTLL</sequence>
<dbReference type="InterPro" id="IPR029044">
    <property type="entry name" value="Nucleotide-diphossugar_trans"/>
</dbReference>
<evidence type="ECO:0000256" key="5">
    <source>
        <dbReference type="ARBA" id="ARBA00022679"/>
    </source>
</evidence>
<dbReference type="SUPFAM" id="SSF53448">
    <property type="entry name" value="Nucleotide-diphospho-sugar transferases"/>
    <property type="match status" value="1"/>
</dbReference>
<keyword evidence="3" id="KW-0997">Cell inner membrane</keyword>
<protein>
    <submittedName>
        <fullName evidence="8">Glycosyltransferase</fullName>
    </submittedName>
</protein>
<dbReference type="PANTHER" id="PTHR43646">
    <property type="entry name" value="GLYCOSYLTRANSFERASE"/>
    <property type="match status" value="1"/>
</dbReference>
<comment type="caution">
    <text evidence="8">The sequence shown here is derived from an EMBL/GenBank/DDBJ whole genome shotgun (WGS) entry which is preliminary data.</text>
</comment>
<proteinExistence type="predicted"/>
<dbReference type="Pfam" id="PF00535">
    <property type="entry name" value="Glycos_transf_2"/>
    <property type="match status" value="1"/>
</dbReference>
<evidence type="ECO:0000313" key="9">
    <source>
        <dbReference type="Proteomes" id="UP000315235"/>
    </source>
</evidence>
<dbReference type="Gene3D" id="3.90.550.10">
    <property type="entry name" value="Spore Coat Polysaccharide Biosynthesis Protein SpsA, Chain A"/>
    <property type="match status" value="1"/>
</dbReference>
<keyword evidence="9" id="KW-1185">Reference proteome</keyword>
<evidence type="ECO:0000259" key="7">
    <source>
        <dbReference type="Pfam" id="PF00535"/>
    </source>
</evidence>
<organism evidence="8 9">
    <name type="scientific">Pseudomonas mangiferae</name>
    <dbReference type="NCBI Taxonomy" id="2593654"/>
    <lineage>
        <taxon>Bacteria</taxon>
        <taxon>Pseudomonadati</taxon>
        <taxon>Pseudomonadota</taxon>
        <taxon>Gammaproteobacteria</taxon>
        <taxon>Pseudomonadales</taxon>
        <taxon>Pseudomonadaceae</taxon>
        <taxon>Pseudomonas</taxon>
    </lineage>
</organism>
<dbReference type="InterPro" id="IPR001173">
    <property type="entry name" value="Glyco_trans_2-like"/>
</dbReference>
<comment type="subcellular location">
    <subcellularLocation>
        <location evidence="1">Cell membrane</location>
    </subcellularLocation>
</comment>
<dbReference type="GO" id="GO:0016757">
    <property type="term" value="F:glycosyltransferase activity"/>
    <property type="evidence" value="ECO:0007669"/>
    <property type="project" value="UniProtKB-KW"/>
</dbReference>
<dbReference type="AlphaFoldDB" id="A0A553GVM5"/>
<evidence type="ECO:0000256" key="4">
    <source>
        <dbReference type="ARBA" id="ARBA00022676"/>
    </source>
</evidence>
<gene>
    <name evidence="8" type="ORF">FM069_17415</name>
</gene>
<keyword evidence="6" id="KW-0472">Membrane</keyword>
<dbReference type="Proteomes" id="UP000315235">
    <property type="component" value="Unassembled WGS sequence"/>
</dbReference>
<evidence type="ECO:0000256" key="6">
    <source>
        <dbReference type="ARBA" id="ARBA00023136"/>
    </source>
</evidence>
<evidence type="ECO:0000256" key="3">
    <source>
        <dbReference type="ARBA" id="ARBA00022519"/>
    </source>
</evidence>
<dbReference type="OrthoDB" id="9777873at2"/>
<dbReference type="GO" id="GO:0005886">
    <property type="term" value="C:plasma membrane"/>
    <property type="evidence" value="ECO:0007669"/>
    <property type="project" value="UniProtKB-SubCell"/>
</dbReference>
<accession>A0A553GVM5</accession>
<keyword evidence="4" id="KW-0328">Glycosyltransferase</keyword>
<evidence type="ECO:0000256" key="2">
    <source>
        <dbReference type="ARBA" id="ARBA00022475"/>
    </source>
</evidence>
<evidence type="ECO:0000313" key="8">
    <source>
        <dbReference type="EMBL" id="TRX73537.1"/>
    </source>
</evidence>
<dbReference type="RefSeq" id="WP_143489649.1">
    <property type="nucleotide sequence ID" value="NZ_VJOY01000014.1"/>
</dbReference>
<keyword evidence="5 8" id="KW-0808">Transferase</keyword>
<dbReference type="PANTHER" id="PTHR43646:SF2">
    <property type="entry name" value="GLYCOSYLTRANSFERASE 2-LIKE DOMAIN-CONTAINING PROTEIN"/>
    <property type="match status" value="1"/>
</dbReference>
<name>A0A553GVM5_9PSED</name>
<keyword evidence="2" id="KW-1003">Cell membrane</keyword>
<reference evidence="8 9" key="1">
    <citation type="submission" date="2019-07" db="EMBL/GenBank/DDBJ databases">
        <title>Pseudomonas mangiferae sp. nov., isolated from bark of mango tree in Thailand.</title>
        <authorList>
            <person name="Srisuk N."/>
            <person name="Anurat P."/>
        </authorList>
    </citation>
    <scope>NUCLEOTIDE SEQUENCE [LARGE SCALE GENOMIC DNA]</scope>
    <source>
        <strain evidence="8 9">DMKU_BBB3-04</strain>
    </source>
</reference>
<evidence type="ECO:0000256" key="1">
    <source>
        <dbReference type="ARBA" id="ARBA00004236"/>
    </source>
</evidence>
<dbReference type="EMBL" id="VJOY01000014">
    <property type="protein sequence ID" value="TRX73537.1"/>
    <property type="molecule type" value="Genomic_DNA"/>
</dbReference>